<dbReference type="AlphaFoldDB" id="A0A2S0KC37"/>
<keyword evidence="1" id="KW-0812">Transmembrane</keyword>
<proteinExistence type="predicted"/>
<evidence type="ECO:0000313" key="3">
    <source>
        <dbReference type="EMBL" id="AVL99238.1"/>
    </source>
</evidence>
<feature type="transmembrane region" description="Helical" evidence="1">
    <location>
        <begin position="24"/>
        <end position="45"/>
    </location>
</feature>
<feature type="transmembrane region" description="Helical" evidence="1">
    <location>
        <begin position="57"/>
        <end position="85"/>
    </location>
</feature>
<evidence type="ECO:0000313" key="4">
    <source>
        <dbReference type="Proteomes" id="UP000239814"/>
    </source>
</evidence>
<feature type="transmembrane region" description="Helical" evidence="1">
    <location>
        <begin position="147"/>
        <end position="164"/>
    </location>
</feature>
<dbReference type="Proteomes" id="UP000239814">
    <property type="component" value="Chromosome"/>
</dbReference>
<keyword evidence="1" id="KW-0472">Membrane</keyword>
<dbReference type="RefSeq" id="WP_105940973.1">
    <property type="nucleotide sequence ID" value="NZ_CP027433.1"/>
</dbReference>
<organism evidence="3 4">
    <name type="scientific">Gordonia iterans</name>
    <dbReference type="NCBI Taxonomy" id="1004901"/>
    <lineage>
        <taxon>Bacteria</taxon>
        <taxon>Bacillati</taxon>
        <taxon>Actinomycetota</taxon>
        <taxon>Actinomycetes</taxon>
        <taxon>Mycobacteriales</taxon>
        <taxon>Gordoniaceae</taxon>
        <taxon>Gordonia</taxon>
    </lineage>
</organism>
<name>A0A2S0KC37_9ACTN</name>
<reference evidence="3 4" key="1">
    <citation type="submission" date="2018-03" db="EMBL/GenBank/DDBJ databases">
        <title>Characteristics and genome of n-alkane degrading marine bacteria Gordonia iterans isolated from crude oil contaminated in Tae-an, South Korea.</title>
        <authorList>
            <person name="Lee S.-S."/>
            <person name="Kim H."/>
        </authorList>
    </citation>
    <scope>NUCLEOTIDE SEQUENCE [LARGE SCALE GENOMIC DNA]</scope>
    <source>
        <strain evidence="3 4">Co17</strain>
    </source>
</reference>
<accession>A0A2S0KC37</accession>
<dbReference type="EMBL" id="CP027433">
    <property type="protein sequence ID" value="AVL99238.1"/>
    <property type="molecule type" value="Genomic_DNA"/>
</dbReference>
<feature type="transmembrane region" description="Helical" evidence="1">
    <location>
        <begin position="184"/>
        <end position="202"/>
    </location>
</feature>
<dbReference type="Pfam" id="PF14219">
    <property type="entry name" value="DUF4328"/>
    <property type="match status" value="1"/>
</dbReference>
<keyword evidence="4" id="KW-1185">Reference proteome</keyword>
<protein>
    <submittedName>
        <fullName evidence="3">DUF4328 domain-containing protein</fullName>
    </submittedName>
</protein>
<keyword evidence="1" id="KW-1133">Transmembrane helix</keyword>
<gene>
    <name evidence="3" type="ORF">C6V83_01910</name>
</gene>
<evidence type="ECO:0000259" key="2">
    <source>
        <dbReference type="Pfam" id="PF14219"/>
    </source>
</evidence>
<feature type="domain" description="DUF4328" evidence="2">
    <location>
        <begin position="59"/>
        <end position="194"/>
    </location>
</feature>
<evidence type="ECO:0000256" key="1">
    <source>
        <dbReference type="SAM" id="Phobius"/>
    </source>
</evidence>
<dbReference type="KEGG" id="git:C6V83_01910"/>
<dbReference type="InterPro" id="IPR025565">
    <property type="entry name" value="DUF4328"/>
</dbReference>
<dbReference type="OrthoDB" id="4774087at2"/>
<sequence>MRPNEGGDGAASDPHAALQRWLGYLWPMFAAAAAVQLFRYLLLVANRRWPIPAWLDLTSAVLTVIGGVLAALGALVGLVLFARWVVAVRRLSYQTVDRTDPRRGARVVLAAVVPFVNVVTAPHLLYEAAHAVGGVREAQARRIIDRAAVAWALLSLAGLIALIYRIVVGWPPNPSESIQTGADAMVWAIVTFVGSAVFCRWLRPRLPRAVALGRDEVVVRRLVVA</sequence>